<protein>
    <submittedName>
        <fullName evidence="1">Uncharacterized protein</fullName>
    </submittedName>
</protein>
<feature type="non-terminal residue" evidence="1">
    <location>
        <position position="130"/>
    </location>
</feature>
<organism evidence="1 2">
    <name type="scientific">Diploptera punctata</name>
    <name type="common">Pacific beetle cockroach</name>
    <dbReference type="NCBI Taxonomy" id="6984"/>
    <lineage>
        <taxon>Eukaryota</taxon>
        <taxon>Metazoa</taxon>
        <taxon>Ecdysozoa</taxon>
        <taxon>Arthropoda</taxon>
        <taxon>Hexapoda</taxon>
        <taxon>Insecta</taxon>
        <taxon>Pterygota</taxon>
        <taxon>Neoptera</taxon>
        <taxon>Polyneoptera</taxon>
        <taxon>Dictyoptera</taxon>
        <taxon>Blattodea</taxon>
        <taxon>Blaberoidea</taxon>
        <taxon>Blaberidae</taxon>
        <taxon>Diplopterinae</taxon>
        <taxon>Diploptera</taxon>
    </lineage>
</organism>
<gene>
    <name evidence="1" type="ORF">L9F63_000817</name>
</gene>
<feature type="non-terminal residue" evidence="1">
    <location>
        <position position="1"/>
    </location>
</feature>
<proteinExistence type="predicted"/>
<dbReference type="AlphaFoldDB" id="A0AAD8AKX8"/>
<sequence length="130" mass="15185">MEEMDFKSNQSLIAAQLGKLGFGDGSHVWFKVSNNAPSVHPFPPWKETNQNYRLKYHSCEYFILYFKNLIATQNKTFKVLCTFLATDVEIMIYLEDIIEESNYIAFSEPLPFVKSRNKLWSVSIDPFNKM</sequence>
<reference evidence="1" key="2">
    <citation type="submission" date="2023-05" db="EMBL/GenBank/DDBJ databases">
        <authorList>
            <person name="Fouks B."/>
        </authorList>
    </citation>
    <scope>NUCLEOTIDE SEQUENCE</scope>
    <source>
        <strain evidence="1">Stay&amp;Tobe</strain>
        <tissue evidence="1">Testes</tissue>
    </source>
</reference>
<dbReference type="Proteomes" id="UP001233999">
    <property type="component" value="Unassembled WGS sequence"/>
</dbReference>
<keyword evidence="2" id="KW-1185">Reference proteome</keyword>
<evidence type="ECO:0000313" key="1">
    <source>
        <dbReference type="EMBL" id="KAJ9600979.1"/>
    </source>
</evidence>
<evidence type="ECO:0000313" key="2">
    <source>
        <dbReference type="Proteomes" id="UP001233999"/>
    </source>
</evidence>
<dbReference type="EMBL" id="JASPKZ010000038">
    <property type="protein sequence ID" value="KAJ9600979.1"/>
    <property type="molecule type" value="Genomic_DNA"/>
</dbReference>
<name>A0AAD8AKX8_DIPPU</name>
<reference evidence="1" key="1">
    <citation type="journal article" date="2023" name="IScience">
        <title>Live-bearing cockroach genome reveals convergent evolutionary mechanisms linked to viviparity in insects and beyond.</title>
        <authorList>
            <person name="Fouks B."/>
            <person name="Harrison M.C."/>
            <person name="Mikhailova A.A."/>
            <person name="Marchal E."/>
            <person name="English S."/>
            <person name="Carruthers M."/>
            <person name="Jennings E.C."/>
            <person name="Chiamaka E.L."/>
            <person name="Frigard R.A."/>
            <person name="Pippel M."/>
            <person name="Attardo G.M."/>
            <person name="Benoit J.B."/>
            <person name="Bornberg-Bauer E."/>
            <person name="Tobe S.S."/>
        </authorList>
    </citation>
    <scope>NUCLEOTIDE SEQUENCE</scope>
    <source>
        <strain evidence="1">Stay&amp;Tobe</strain>
    </source>
</reference>
<accession>A0AAD8AKX8</accession>
<comment type="caution">
    <text evidence="1">The sequence shown here is derived from an EMBL/GenBank/DDBJ whole genome shotgun (WGS) entry which is preliminary data.</text>
</comment>